<keyword evidence="3" id="KW-1185">Reference proteome</keyword>
<dbReference type="Proteomes" id="UP000598146">
    <property type="component" value="Unassembled WGS sequence"/>
</dbReference>
<name>A0A931G4N2_9ACTN</name>
<evidence type="ECO:0000259" key="1">
    <source>
        <dbReference type="Pfam" id="PF13460"/>
    </source>
</evidence>
<dbReference type="RefSeq" id="WP_196417232.1">
    <property type="nucleotide sequence ID" value="NZ_JADQTO010000015.1"/>
</dbReference>
<proteinExistence type="predicted"/>
<evidence type="ECO:0000313" key="3">
    <source>
        <dbReference type="Proteomes" id="UP000598146"/>
    </source>
</evidence>
<protein>
    <submittedName>
        <fullName evidence="2">NAD(P)H-binding protein</fullName>
    </submittedName>
</protein>
<comment type="caution">
    <text evidence="2">The sequence shown here is derived from an EMBL/GenBank/DDBJ whole genome shotgun (WGS) entry which is preliminary data.</text>
</comment>
<evidence type="ECO:0000313" key="2">
    <source>
        <dbReference type="EMBL" id="MBG0565454.1"/>
    </source>
</evidence>
<dbReference type="Gene3D" id="3.90.25.10">
    <property type="entry name" value="UDP-galactose 4-epimerase, domain 1"/>
    <property type="match status" value="1"/>
</dbReference>
<gene>
    <name evidence="2" type="ORF">I4J89_28775</name>
</gene>
<dbReference type="InterPro" id="IPR036291">
    <property type="entry name" value="NAD(P)-bd_dom_sf"/>
</dbReference>
<dbReference type="InterPro" id="IPR016040">
    <property type="entry name" value="NAD(P)-bd_dom"/>
</dbReference>
<organism evidence="2 3">
    <name type="scientific">Actinoplanes aureus</name>
    <dbReference type="NCBI Taxonomy" id="2792083"/>
    <lineage>
        <taxon>Bacteria</taxon>
        <taxon>Bacillati</taxon>
        <taxon>Actinomycetota</taxon>
        <taxon>Actinomycetes</taxon>
        <taxon>Micromonosporales</taxon>
        <taxon>Micromonosporaceae</taxon>
        <taxon>Actinoplanes</taxon>
    </lineage>
</organism>
<dbReference type="EMBL" id="JADQTO010000015">
    <property type="protein sequence ID" value="MBG0565454.1"/>
    <property type="molecule type" value="Genomic_DNA"/>
</dbReference>
<reference evidence="2" key="1">
    <citation type="submission" date="2020-11" db="EMBL/GenBank/DDBJ databases">
        <title>Isolation and identification of active actinomycetes.</title>
        <authorList>
            <person name="Sun X."/>
        </authorList>
    </citation>
    <scope>NUCLEOTIDE SEQUENCE</scope>
    <source>
        <strain evidence="2">NEAU-A11</strain>
    </source>
</reference>
<dbReference type="Gene3D" id="3.40.50.720">
    <property type="entry name" value="NAD(P)-binding Rossmann-like Domain"/>
    <property type="match status" value="1"/>
</dbReference>
<dbReference type="PANTHER" id="PTHR43162:SF1">
    <property type="entry name" value="PRESTALK A DIFFERENTIATION PROTEIN A"/>
    <property type="match status" value="1"/>
</dbReference>
<dbReference type="AlphaFoldDB" id="A0A931G4N2"/>
<feature type="domain" description="NAD(P)-binding" evidence="1">
    <location>
        <begin position="11"/>
        <end position="172"/>
    </location>
</feature>
<dbReference type="PANTHER" id="PTHR43162">
    <property type="match status" value="1"/>
</dbReference>
<dbReference type="SUPFAM" id="SSF51735">
    <property type="entry name" value="NAD(P)-binding Rossmann-fold domains"/>
    <property type="match status" value="1"/>
</dbReference>
<accession>A0A931G4N2</accession>
<sequence>MTSSNDILVLGATGKTGRRLVPRLRAAGATVRAASRTGEVRFDWTAPDTWPDVLAGAGALYLVAPDDPAPIAGFVRQAAEAGVRRVVALSGRGTDKIGDDVFPGMVAGEQAVRDSGLAWTIIRPNNFNQNFDEDLWHQPLRAGRLALPIGDVPEPFIDADDVADVAAALLTSDGHEERIYELSGPRGLTFAEATATIARAAGRSIEYVELTPAEYREELRAQGYPAAAVDTLDGLFAGHRAGITAEPADGVRQVLGRDPVEFTAYAERAARAGAWTG</sequence>
<dbReference type="InterPro" id="IPR051604">
    <property type="entry name" value="Ergot_Alk_Oxidoreductase"/>
</dbReference>
<dbReference type="Pfam" id="PF13460">
    <property type="entry name" value="NAD_binding_10"/>
    <property type="match status" value="1"/>
</dbReference>